<dbReference type="FunFam" id="2.130.10.10:FF:001434">
    <property type="entry name" value="Uncharacterized protein"/>
    <property type="match status" value="1"/>
</dbReference>
<name>A0A8S1XKJ9_9CILI</name>
<feature type="repeat" description="WD" evidence="1">
    <location>
        <begin position="239"/>
        <end position="272"/>
    </location>
</feature>
<dbReference type="GO" id="GO:0016226">
    <property type="term" value="P:iron-sulfur cluster assembly"/>
    <property type="evidence" value="ECO:0007669"/>
    <property type="project" value="TreeGrafter"/>
</dbReference>
<dbReference type="Pfam" id="PF00400">
    <property type="entry name" value="WD40"/>
    <property type="match status" value="3"/>
</dbReference>
<evidence type="ECO:0008006" key="4">
    <source>
        <dbReference type="Google" id="ProtNLM"/>
    </source>
</evidence>
<protein>
    <recommendedName>
        <fullName evidence="4">WD40-repeat-containing domain</fullName>
    </recommendedName>
</protein>
<keyword evidence="1" id="KW-0853">WD repeat</keyword>
<dbReference type="Proteomes" id="UP000689195">
    <property type="component" value="Unassembled WGS sequence"/>
</dbReference>
<dbReference type="PROSITE" id="PS50082">
    <property type="entry name" value="WD_REPEATS_2"/>
    <property type="match status" value="2"/>
</dbReference>
<dbReference type="PANTHER" id="PTHR19920:SF0">
    <property type="entry name" value="CYTOSOLIC IRON-SULFUR PROTEIN ASSEMBLY PROTEIN CIAO1-RELATED"/>
    <property type="match status" value="1"/>
</dbReference>
<dbReference type="InterPro" id="IPR001680">
    <property type="entry name" value="WD40_rpt"/>
</dbReference>
<sequence length="503" mass="58545">MFCQKDQVQGNRVVSKSIKQHSVILQPFLICECDQYQVQEQNFSPYNASLIVLLIQLSDGNNLAINIPQQSLMAQKKNIYKNVLECKISLDGLIHQFLHYNDFNIEQFPELGLTQIDQLIKGLCQIGDCEDKFKQLKQSIEQSKSIINEILKNIKSQPNIKQNDNLQIPNYSIEQSKQRIIFKSNPFIFDLMNQYSIKQNEWCFAIAFNKDYSILVAGCNKDIKVFQHLQGKLNQIQLLSEHKNYVNTLNFMKNSNNFVSGSDDSSIIIWQMIGNNQWNCQQKLNGHTNYLLCLLVNNNDDLIISGNYDNTIKFWTKQVQWLCSQTINDHTSGVCSLCLNEQQNKLISCSHDSQILIIEQQKLDKNWIVTQKIKSDQYGIRLCFINDNQFTFQPFCKEQMYVYEMDSNTKQYTKTKEIAVKCGSSDDCCFFPQQYIKSKCILVNKNGNNINLISRKENGDYIIQQSIEFGTYCIFGQLSDDGEYLIIWNYQSREIQIRNLREL</sequence>
<dbReference type="EMBL" id="CAJJDO010000127">
    <property type="protein sequence ID" value="CAD8201394.1"/>
    <property type="molecule type" value="Genomic_DNA"/>
</dbReference>
<evidence type="ECO:0000313" key="3">
    <source>
        <dbReference type="Proteomes" id="UP000689195"/>
    </source>
</evidence>
<dbReference type="SMART" id="SM00320">
    <property type="entry name" value="WD40"/>
    <property type="match status" value="4"/>
</dbReference>
<dbReference type="PANTHER" id="PTHR19920">
    <property type="entry name" value="WD40 PROTEIN CIAO1"/>
    <property type="match status" value="1"/>
</dbReference>
<reference evidence="2" key="1">
    <citation type="submission" date="2021-01" db="EMBL/GenBank/DDBJ databases">
        <authorList>
            <consortium name="Genoscope - CEA"/>
            <person name="William W."/>
        </authorList>
    </citation>
    <scope>NUCLEOTIDE SEQUENCE</scope>
</reference>
<dbReference type="AlphaFoldDB" id="A0A8S1XKJ9"/>
<organism evidence="2 3">
    <name type="scientific">Paramecium pentaurelia</name>
    <dbReference type="NCBI Taxonomy" id="43138"/>
    <lineage>
        <taxon>Eukaryota</taxon>
        <taxon>Sar</taxon>
        <taxon>Alveolata</taxon>
        <taxon>Ciliophora</taxon>
        <taxon>Intramacronucleata</taxon>
        <taxon>Oligohymenophorea</taxon>
        <taxon>Peniculida</taxon>
        <taxon>Parameciidae</taxon>
        <taxon>Paramecium</taxon>
    </lineage>
</organism>
<keyword evidence="3" id="KW-1185">Reference proteome</keyword>
<dbReference type="PROSITE" id="PS50294">
    <property type="entry name" value="WD_REPEATS_REGION"/>
    <property type="match status" value="2"/>
</dbReference>
<proteinExistence type="predicted"/>
<accession>A0A8S1XKJ9</accession>
<dbReference type="GO" id="GO:0097361">
    <property type="term" value="C:cytosolic [4Fe-4S] assembly targeting complex"/>
    <property type="evidence" value="ECO:0007669"/>
    <property type="project" value="TreeGrafter"/>
</dbReference>
<evidence type="ECO:0000313" key="2">
    <source>
        <dbReference type="EMBL" id="CAD8201394.1"/>
    </source>
</evidence>
<comment type="caution">
    <text evidence="2">The sequence shown here is derived from an EMBL/GenBank/DDBJ whole genome shotgun (WGS) entry which is preliminary data.</text>
</comment>
<evidence type="ECO:0000256" key="1">
    <source>
        <dbReference type="PROSITE-ProRule" id="PRU00221"/>
    </source>
</evidence>
<feature type="repeat" description="WD" evidence="1">
    <location>
        <begin position="284"/>
        <end position="315"/>
    </location>
</feature>
<gene>
    <name evidence="2" type="ORF">PPENT_87.1.T1270126</name>
</gene>